<feature type="domain" description="PepSY" evidence="1">
    <location>
        <begin position="117"/>
        <end position="173"/>
    </location>
</feature>
<dbReference type="EMBL" id="FNIL01000001">
    <property type="protein sequence ID" value="SDN36407.1"/>
    <property type="molecule type" value="Genomic_DNA"/>
</dbReference>
<sequence>MKAWIVSISLMVAAAVTASLYLLYASATDPMEERQREADVFARESLDFNAVREVTFFHGTHSYQVVDGVNDAGEDVFAWVPEHIEEPSLDMEVQEEEEAEGEEEVMEPVIRLHSEGISAAEALEIAENDADVASLRSVQLGIIGASPVYEVNYRDSDGRFGYYYVAFEDGQYLRRYELAP</sequence>
<gene>
    <name evidence="3" type="ORF">SAMN04488053_101599</name>
</gene>
<dbReference type="RefSeq" id="WP_090840419.1">
    <property type="nucleotide sequence ID" value="NZ_FNIL01000001.1"/>
</dbReference>
<dbReference type="Pfam" id="PF17881">
    <property type="entry name" value="TseB"/>
    <property type="match status" value="1"/>
</dbReference>
<dbReference type="InterPro" id="IPR025711">
    <property type="entry name" value="PepSY"/>
</dbReference>
<dbReference type="Proteomes" id="UP000198778">
    <property type="component" value="Unassembled WGS sequence"/>
</dbReference>
<name>A0A1H0ASH9_9BACI</name>
<reference evidence="4" key="1">
    <citation type="submission" date="2016-10" db="EMBL/GenBank/DDBJ databases">
        <authorList>
            <person name="Varghese N."/>
            <person name="Submissions S."/>
        </authorList>
    </citation>
    <scope>NUCLEOTIDE SEQUENCE [LARGE SCALE GENOMIC DNA]</scope>
    <source>
        <strain evidence="4">CGMCC 1.10369</strain>
    </source>
</reference>
<dbReference type="InterPro" id="IPR041401">
    <property type="entry name" value="TseB-like_dom"/>
</dbReference>
<proteinExistence type="predicted"/>
<evidence type="ECO:0000313" key="4">
    <source>
        <dbReference type="Proteomes" id="UP000198778"/>
    </source>
</evidence>
<evidence type="ECO:0000313" key="3">
    <source>
        <dbReference type="EMBL" id="SDN36407.1"/>
    </source>
</evidence>
<dbReference type="Pfam" id="PF03413">
    <property type="entry name" value="PepSY"/>
    <property type="match status" value="1"/>
</dbReference>
<dbReference type="Gene3D" id="3.10.450.40">
    <property type="match status" value="2"/>
</dbReference>
<dbReference type="SUPFAM" id="SSF54403">
    <property type="entry name" value="Cystatin/monellin"/>
    <property type="match status" value="2"/>
</dbReference>
<keyword evidence="4" id="KW-1185">Reference proteome</keyword>
<protein>
    <submittedName>
        <fullName evidence="3">Uncharacterized protein YpmB</fullName>
    </submittedName>
</protein>
<accession>A0A1H0ASH9</accession>
<organism evidence="3 4">
    <name type="scientific">Alkalicoccus daliensis</name>
    <dbReference type="NCBI Taxonomy" id="745820"/>
    <lineage>
        <taxon>Bacteria</taxon>
        <taxon>Bacillati</taxon>
        <taxon>Bacillota</taxon>
        <taxon>Bacilli</taxon>
        <taxon>Bacillales</taxon>
        <taxon>Bacillaceae</taxon>
        <taxon>Alkalicoccus</taxon>
    </lineage>
</organism>
<dbReference type="OrthoDB" id="2381181at2"/>
<feature type="domain" description="Cell wall elongation regulator TseB-like" evidence="2">
    <location>
        <begin position="42"/>
        <end position="81"/>
    </location>
</feature>
<evidence type="ECO:0000259" key="2">
    <source>
        <dbReference type="Pfam" id="PF17881"/>
    </source>
</evidence>
<dbReference type="InterPro" id="IPR046350">
    <property type="entry name" value="Cystatin_sf"/>
</dbReference>
<dbReference type="STRING" id="745820.SAMN04488053_101599"/>
<dbReference type="AlphaFoldDB" id="A0A1H0ASH9"/>
<evidence type="ECO:0000259" key="1">
    <source>
        <dbReference type="Pfam" id="PF03413"/>
    </source>
</evidence>